<dbReference type="Gene3D" id="1.20.120.140">
    <property type="entry name" value="Signal recognition particle SRP54, nucleotide-binding domain"/>
    <property type="match status" value="1"/>
</dbReference>
<feature type="binding site" evidence="9">
    <location>
        <begin position="107"/>
        <end position="114"/>
    </location>
    <ligand>
        <name>GTP</name>
        <dbReference type="ChEBI" id="CHEBI:37565"/>
    </ligand>
</feature>
<comment type="catalytic activity">
    <reaction evidence="8 9">
        <text>GTP + H2O = GDP + phosphate + H(+)</text>
        <dbReference type="Rhea" id="RHEA:19669"/>
        <dbReference type="ChEBI" id="CHEBI:15377"/>
        <dbReference type="ChEBI" id="CHEBI:15378"/>
        <dbReference type="ChEBI" id="CHEBI:37565"/>
        <dbReference type="ChEBI" id="CHEBI:43474"/>
        <dbReference type="ChEBI" id="CHEBI:58189"/>
        <dbReference type="EC" id="3.6.5.4"/>
    </reaction>
</comment>
<keyword evidence="2 9" id="KW-0547">Nucleotide-binding</keyword>
<feature type="domain" description="SRP54-type proteins GTP-binding" evidence="10">
    <location>
        <begin position="269"/>
        <end position="282"/>
    </location>
</feature>
<dbReference type="SUPFAM" id="SSF47446">
    <property type="entry name" value="Signal peptide-binding domain"/>
    <property type="match status" value="1"/>
</dbReference>
<dbReference type="GO" id="GO:0008312">
    <property type="term" value="F:7S RNA binding"/>
    <property type="evidence" value="ECO:0007669"/>
    <property type="project" value="InterPro"/>
</dbReference>
<comment type="subcellular location">
    <subcellularLocation>
        <location evidence="9">Cytoplasm</location>
    </subcellularLocation>
    <text evidence="9">The SRP-RNC complex is targeted to the cytoplasmic membrane.</text>
</comment>
<dbReference type="Pfam" id="PF02881">
    <property type="entry name" value="SRP54_N"/>
    <property type="match status" value="1"/>
</dbReference>
<dbReference type="Gene3D" id="3.40.50.300">
    <property type="entry name" value="P-loop containing nucleotide triphosphate hydrolases"/>
    <property type="match status" value="1"/>
</dbReference>
<sequence length="449" mass="49627">MFENLSGRLRQTMRSLRGQARLTESNIQDALREVRMALLEADVALPVVREFINQVKERAVGREVIESLNPGQVFVKVVHEELIKIMGEGNESLDLRTQPPAIILMAGLQGAGKTTSVGKLARFLHEKEKKKVAVVSADVYRPAAIEQLRTVASKVGAEFIPSTVDQKPADIARDAIEKAKLMNADVLIVDTAGRLHIDEVLMEEIKEVHSVLNPIETLFVVDSMTGQDAANTAKAFNDALPLTGVILTKIDGDARGGAALSIRHITQKPIKFLGVGEKLEALEPFHPDRLASRILDMGDVLSLVEEMEAKVDRGEAERLTNKFKKGEGLDLNDFKAQMEQMLNMGGINTLLTKLPGMGDIAEKAKGKVDDKIFVQKIAMINSMTPAERADHKIIKAPRRKRIADGAGVNIQEVHKLLKEFDQMQRMMKQFKGGGVRKMMRSLKGKLPKR</sequence>
<evidence type="ECO:0000259" key="10">
    <source>
        <dbReference type="PROSITE" id="PS00300"/>
    </source>
</evidence>
<evidence type="ECO:0000256" key="8">
    <source>
        <dbReference type="ARBA" id="ARBA00048027"/>
    </source>
</evidence>
<keyword evidence="7 9" id="KW-0687">Ribonucleoprotein</keyword>
<evidence type="ECO:0000256" key="3">
    <source>
        <dbReference type="ARBA" id="ARBA00022801"/>
    </source>
</evidence>
<evidence type="ECO:0000313" key="12">
    <source>
        <dbReference type="Proteomes" id="UP000245020"/>
    </source>
</evidence>
<dbReference type="InterPro" id="IPR042101">
    <property type="entry name" value="SRP54_N_sf"/>
</dbReference>
<comment type="function">
    <text evidence="9">Involved in targeting and insertion of nascent membrane proteins into the cytoplasmic membrane. Binds to the hydrophobic signal sequence of the ribosome-nascent chain (RNC) as it emerges from the ribosomes. The SRP-RNC complex is then targeted to the cytoplasmic membrane where it interacts with the SRP receptor FtsY. Interaction with FtsY leads to the transfer of the RNC complex to the Sec translocase for insertion into the membrane, the hydrolysis of GTP by both Ffh and FtsY, and the dissociation of the SRP-FtsY complex into the individual components.</text>
</comment>
<evidence type="ECO:0000256" key="1">
    <source>
        <dbReference type="ARBA" id="ARBA00005450"/>
    </source>
</evidence>
<dbReference type="GO" id="GO:0048500">
    <property type="term" value="C:signal recognition particle"/>
    <property type="evidence" value="ECO:0007669"/>
    <property type="project" value="UniProtKB-UniRule"/>
</dbReference>
<feature type="binding site" evidence="9">
    <location>
        <begin position="190"/>
        <end position="194"/>
    </location>
    <ligand>
        <name>GTP</name>
        <dbReference type="ChEBI" id="CHEBI:37565"/>
    </ligand>
</feature>
<dbReference type="InterPro" id="IPR004780">
    <property type="entry name" value="SRP"/>
</dbReference>
<dbReference type="InterPro" id="IPR027417">
    <property type="entry name" value="P-loop_NTPase"/>
</dbReference>
<dbReference type="InterPro" id="IPR000897">
    <property type="entry name" value="SRP54_GTPase_dom"/>
</dbReference>
<dbReference type="SUPFAM" id="SSF52540">
    <property type="entry name" value="P-loop containing nucleoside triphosphate hydrolases"/>
    <property type="match status" value="1"/>
</dbReference>
<dbReference type="OrthoDB" id="9804720at2"/>
<keyword evidence="4 9" id="KW-0694">RNA-binding</keyword>
<reference evidence="12" key="1">
    <citation type="submission" date="2018-05" db="EMBL/GenBank/DDBJ databases">
        <title>Ignatzschineria dubaiensis sp. nov., isolated from necrotic foot tissues of dromedaries (Camelus dromedarius) and associated maggots in Dubai, United Arab Emirates.</title>
        <authorList>
            <person name="Tsang C.C."/>
            <person name="Tang J.Y.M."/>
            <person name="Fong J.Y.H."/>
            <person name="Kinne J."/>
            <person name="Lee H.H."/>
            <person name="Joseph M."/>
            <person name="Jose S."/>
            <person name="Schuster R.K."/>
            <person name="Tang Y."/>
            <person name="Sivakumar S."/>
            <person name="Chen J.H.K."/>
            <person name="Teng J.L.L."/>
            <person name="Lau S.K.P."/>
            <person name="Wernery U."/>
            <person name="Woo P.C.Y."/>
        </authorList>
    </citation>
    <scope>NUCLEOTIDE SEQUENCE [LARGE SCALE GENOMIC DNA]</scope>
    <source>
        <strain evidence="12">KCTC 22644</strain>
    </source>
</reference>
<keyword evidence="5 9" id="KW-0342">GTP-binding</keyword>
<comment type="subunit">
    <text evidence="9">Part of the signal recognition particle protein translocation system, which is composed of SRP and FtsY. SRP is a ribonucleoprotein composed of Ffh and a 4.5S RNA molecule.</text>
</comment>
<feature type="binding site" evidence="9">
    <location>
        <begin position="248"/>
        <end position="251"/>
    </location>
    <ligand>
        <name>GTP</name>
        <dbReference type="ChEBI" id="CHEBI:37565"/>
    </ligand>
</feature>
<evidence type="ECO:0000256" key="7">
    <source>
        <dbReference type="ARBA" id="ARBA00023274"/>
    </source>
</evidence>
<comment type="similarity">
    <text evidence="1 9">Belongs to the GTP-binding SRP family. SRP54 subfamily.</text>
</comment>
<dbReference type="GO" id="GO:0005525">
    <property type="term" value="F:GTP binding"/>
    <property type="evidence" value="ECO:0007669"/>
    <property type="project" value="UniProtKB-UniRule"/>
</dbReference>
<evidence type="ECO:0000256" key="6">
    <source>
        <dbReference type="ARBA" id="ARBA00023135"/>
    </source>
</evidence>
<accession>A0A2U2ACM2</accession>
<dbReference type="RefSeq" id="WP_109189811.1">
    <property type="nucleotide sequence ID" value="NZ_BMYA01000004.1"/>
</dbReference>
<dbReference type="SMART" id="SM00382">
    <property type="entry name" value="AAA"/>
    <property type="match status" value="1"/>
</dbReference>
<dbReference type="AlphaFoldDB" id="A0A2U2ACM2"/>
<dbReference type="GO" id="GO:0003924">
    <property type="term" value="F:GTPase activity"/>
    <property type="evidence" value="ECO:0007669"/>
    <property type="project" value="UniProtKB-UniRule"/>
</dbReference>
<dbReference type="GO" id="GO:0006614">
    <property type="term" value="P:SRP-dependent cotranslational protein targeting to membrane"/>
    <property type="evidence" value="ECO:0007669"/>
    <property type="project" value="InterPro"/>
</dbReference>
<dbReference type="EC" id="3.6.5.4" evidence="9"/>
<dbReference type="PROSITE" id="PS00300">
    <property type="entry name" value="SRP54"/>
    <property type="match status" value="1"/>
</dbReference>
<dbReference type="InterPro" id="IPR013822">
    <property type="entry name" value="Signal_recog_particl_SRP54_hlx"/>
</dbReference>
<dbReference type="EMBL" id="QEWQ01000006">
    <property type="protein sequence ID" value="PWD80367.1"/>
    <property type="molecule type" value="Genomic_DNA"/>
</dbReference>
<dbReference type="PANTHER" id="PTHR11564">
    <property type="entry name" value="SIGNAL RECOGNITION PARTICLE 54K PROTEIN SRP54"/>
    <property type="match status" value="1"/>
</dbReference>
<comment type="caution">
    <text evidence="11">The sequence shown here is derived from an EMBL/GenBank/DDBJ whole genome shotgun (WGS) entry which is preliminary data.</text>
</comment>
<keyword evidence="6 9" id="KW-0733">Signal recognition particle</keyword>
<dbReference type="Gene3D" id="1.10.260.30">
    <property type="entry name" value="Signal recognition particle, SRP54 subunit, M-domain"/>
    <property type="match status" value="1"/>
</dbReference>
<dbReference type="CDD" id="cd18539">
    <property type="entry name" value="SRP_G"/>
    <property type="match status" value="1"/>
</dbReference>
<evidence type="ECO:0000256" key="5">
    <source>
        <dbReference type="ARBA" id="ARBA00023134"/>
    </source>
</evidence>
<evidence type="ECO:0000256" key="2">
    <source>
        <dbReference type="ARBA" id="ARBA00022741"/>
    </source>
</evidence>
<dbReference type="SMART" id="SM00962">
    <property type="entry name" value="SRP54"/>
    <property type="match status" value="1"/>
</dbReference>
<dbReference type="Proteomes" id="UP000245020">
    <property type="component" value="Unassembled WGS sequence"/>
</dbReference>
<dbReference type="SMART" id="SM00963">
    <property type="entry name" value="SRP54_N"/>
    <property type="match status" value="1"/>
</dbReference>
<proteinExistence type="inferred from homology"/>
<keyword evidence="9" id="KW-0963">Cytoplasm</keyword>
<dbReference type="Pfam" id="PF02978">
    <property type="entry name" value="SRP_SPB"/>
    <property type="match status" value="1"/>
</dbReference>
<gene>
    <name evidence="9" type="primary">ffh</name>
    <name evidence="11" type="ORF">DC083_08585</name>
</gene>
<dbReference type="Pfam" id="PF00448">
    <property type="entry name" value="SRP54"/>
    <property type="match status" value="1"/>
</dbReference>
<keyword evidence="3 9" id="KW-0378">Hydrolase</keyword>
<evidence type="ECO:0000256" key="4">
    <source>
        <dbReference type="ARBA" id="ARBA00022884"/>
    </source>
</evidence>
<protein>
    <recommendedName>
        <fullName evidence="9">Signal recognition particle protein</fullName>
        <ecNumber evidence="9">3.6.5.4</ecNumber>
    </recommendedName>
    <alternativeName>
        <fullName evidence="9">Fifty-four homolog</fullName>
    </alternativeName>
</protein>
<organism evidence="11 12">
    <name type="scientific">Ignatzschineria ureiclastica</name>
    <dbReference type="NCBI Taxonomy" id="472582"/>
    <lineage>
        <taxon>Bacteria</taxon>
        <taxon>Pseudomonadati</taxon>
        <taxon>Pseudomonadota</taxon>
        <taxon>Gammaproteobacteria</taxon>
        <taxon>Cardiobacteriales</taxon>
        <taxon>Ignatzschineriaceae</taxon>
        <taxon>Ignatzschineria</taxon>
    </lineage>
</organism>
<comment type="domain">
    <text evidence="9">Composed of three domains: the N-terminal N domain, which is responsible for interactions with the ribosome, the central G domain, which binds GTP, and the C-terminal M domain, which binds the RNA and the signal sequence of the RNC.</text>
</comment>
<dbReference type="PANTHER" id="PTHR11564:SF5">
    <property type="entry name" value="SIGNAL RECOGNITION PARTICLE SUBUNIT SRP54"/>
    <property type="match status" value="1"/>
</dbReference>
<dbReference type="FunFam" id="3.40.50.300:FF:000022">
    <property type="entry name" value="Signal recognition particle 54 kDa subunit"/>
    <property type="match status" value="1"/>
</dbReference>
<name>A0A2U2ACM2_9GAMM</name>
<dbReference type="HAMAP" id="MF_00306">
    <property type="entry name" value="SRP54"/>
    <property type="match status" value="1"/>
</dbReference>
<evidence type="ECO:0000313" key="11">
    <source>
        <dbReference type="EMBL" id="PWD80367.1"/>
    </source>
</evidence>
<keyword evidence="12" id="KW-1185">Reference proteome</keyword>
<dbReference type="InterPro" id="IPR022941">
    <property type="entry name" value="SRP54"/>
</dbReference>
<dbReference type="NCBIfam" id="TIGR00959">
    <property type="entry name" value="ffh"/>
    <property type="match status" value="1"/>
</dbReference>
<evidence type="ECO:0000256" key="9">
    <source>
        <dbReference type="HAMAP-Rule" id="MF_00306"/>
    </source>
</evidence>
<dbReference type="InterPro" id="IPR036891">
    <property type="entry name" value="Signal_recog_part_SRP54_M_sf"/>
</dbReference>
<dbReference type="InterPro" id="IPR003593">
    <property type="entry name" value="AAA+_ATPase"/>
</dbReference>
<dbReference type="InterPro" id="IPR004125">
    <property type="entry name" value="Signal_recog_particle_SRP54_M"/>
</dbReference>